<gene>
    <name evidence="1" type="ORF">METZ01_LOCUS372362</name>
</gene>
<protein>
    <submittedName>
        <fullName evidence="1">Uncharacterized protein</fullName>
    </submittedName>
</protein>
<reference evidence="1" key="1">
    <citation type="submission" date="2018-05" db="EMBL/GenBank/DDBJ databases">
        <authorList>
            <person name="Lanie J.A."/>
            <person name="Ng W.-L."/>
            <person name="Kazmierczak K.M."/>
            <person name="Andrzejewski T.M."/>
            <person name="Davidsen T.M."/>
            <person name="Wayne K.J."/>
            <person name="Tettelin H."/>
            <person name="Glass J.I."/>
            <person name="Rusch D."/>
            <person name="Podicherti R."/>
            <person name="Tsui H.-C.T."/>
            <person name="Winkler M.E."/>
        </authorList>
    </citation>
    <scope>NUCLEOTIDE SEQUENCE</scope>
</reference>
<organism evidence="1">
    <name type="scientific">marine metagenome</name>
    <dbReference type="NCBI Taxonomy" id="408172"/>
    <lineage>
        <taxon>unclassified sequences</taxon>
        <taxon>metagenomes</taxon>
        <taxon>ecological metagenomes</taxon>
    </lineage>
</organism>
<dbReference type="EMBL" id="UINC01135394">
    <property type="protein sequence ID" value="SVD19508.1"/>
    <property type="molecule type" value="Genomic_DNA"/>
</dbReference>
<sequence>MYTDLASFRVSNITGFAEVIREST</sequence>
<proteinExistence type="predicted"/>
<feature type="non-terminal residue" evidence="1">
    <location>
        <position position="24"/>
    </location>
</feature>
<accession>A0A382TDT4</accession>
<dbReference type="AlphaFoldDB" id="A0A382TDT4"/>
<name>A0A382TDT4_9ZZZZ</name>
<evidence type="ECO:0000313" key="1">
    <source>
        <dbReference type="EMBL" id="SVD19508.1"/>
    </source>
</evidence>